<dbReference type="EMBL" id="BKCJ010008381">
    <property type="protein sequence ID" value="GEU81929.1"/>
    <property type="molecule type" value="Genomic_DNA"/>
</dbReference>
<name>A0A6L2N8J2_TANCI</name>
<comment type="caution">
    <text evidence="2">The sequence shown here is derived from an EMBL/GenBank/DDBJ whole genome shotgun (WGS) entry which is preliminary data.</text>
</comment>
<feature type="region of interest" description="Disordered" evidence="1">
    <location>
        <begin position="135"/>
        <end position="159"/>
    </location>
</feature>
<accession>A0A6L2N8J2</accession>
<feature type="compositionally biased region" description="Acidic residues" evidence="1">
    <location>
        <begin position="139"/>
        <end position="156"/>
    </location>
</feature>
<evidence type="ECO:0008006" key="3">
    <source>
        <dbReference type="Google" id="ProtNLM"/>
    </source>
</evidence>
<organism evidence="2">
    <name type="scientific">Tanacetum cinerariifolium</name>
    <name type="common">Dalmatian daisy</name>
    <name type="synonym">Chrysanthemum cinerariifolium</name>
    <dbReference type="NCBI Taxonomy" id="118510"/>
    <lineage>
        <taxon>Eukaryota</taxon>
        <taxon>Viridiplantae</taxon>
        <taxon>Streptophyta</taxon>
        <taxon>Embryophyta</taxon>
        <taxon>Tracheophyta</taxon>
        <taxon>Spermatophyta</taxon>
        <taxon>Magnoliopsida</taxon>
        <taxon>eudicotyledons</taxon>
        <taxon>Gunneridae</taxon>
        <taxon>Pentapetalae</taxon>
        <taxon>asterids</taxon>
        <taxon>campanulids</taxon>
        <taxon>Asterales</taxon>
        <taxon>Asteraceae</taxon>
        <taxon>Asteroideae</taxon>
        <taxon>Anthemideae</taxon>
        <taxon>Anthemidinae</taxon>
        <taxon>Tanacetum</taxon>
    </lineage>
</organism>
<gene>
    <name evidence="2" type="ORF">Tci_053907</name>
</gene>
<proteinExistence type="predicted"/>
<sequence length="524" mass="61037">MVYYLLVEKMHPFTRNILHQMLNDVRLQVDYEVEMAYDLLRLIRRQINKDKHEEALDGEETDDDFISSENIKMNKVVGIKKKPSLVTATNNKCIADPENSNVKEKAAKDKVLYASSYTPIKWCTSDVLKTLEKDKFPNDDGDNADVVQESEDEGLDEEHVREDNKFGEYGPDRVPTDVGLDEEHVREDNKFREYRPDRVPTDVEIVDSHRNQETTKSPMIKHMITSTHHVMVEHNMKMPLLREMSYHSPSCANFDDGANFDLNITQPLATQGKKVGDEQEPQDVPEFKTPNQPKRASPKDRSTSRGYYDGPRCVLETLYPGIKIASWTIDMFTHVLNDTERSKNKQTTTRLFYHTAMLTSEMLKWKYSTALEKFNENMELVSGRSQYKRLDGVELIEYLDNIFSMEKDPYARYGFPSMILVSLFEDYMLHIDHPSYRQMSANAEKRILTGEGDRCCLKKEGPKQRKQINDLQYKYAVKILLADWNKAKSMVEQETHAFKTLPVEEKKRLRAETFKKSNNVMYRC</sequence>
<evidence type="ECO:0000313" key="2">
    <source>
        <dbReference type="EMBL" id="GEU81929.1"/>
    </source>
</evidence>
<dbReference type="AlphaFoldDB" id="A0A6L2N8J2"/>
<reference evidence="2" key="1">
    <citation type="journal article" date="2019" name="Sci. Rep.">
        <title>Draft genome of Tanacetum cinerariifolium, the natural source of mosquito coil.</title>
        <authorList>
            <person name="Yamashiro T."/>
            <person name="Shiraishi A."/>
            <person name="Satake H."/>
            <person name="Nakayama K."/>
        </authorList>
    </citation>
    <scope>NUCLEOTIDE SEQUENCE</scope>
</reference>
<protein>
    <recommendedName>
        <fullName evidence="3">Ulp1 protease family, C-terminal catalytic domain-containing protein</fullName>
    </recommendedName>
</protein>
<evidence type="ECO:0000256" key="1">
    <source>
        <dbReference type="SAM" id="MobiDB-lite"/>
    </source>
</evidence>
<feature type="region of interest" description="Disordered" evidence="1">
    <location>
        <begin position="270"/>
        <end position="306"/>
    </location>
</feature>